<dbReference type="OrthoDB" id="4763081at2759"/>
<evidence type="ECO:0000313" key="2">
    <source>
        <dbReference type="Proteomes" id="UP000813427"/>
    </source>
</evidence>
<comment type="caution">
    <text evidence="1">The sequence shown here is derived from an EMBL/GenBank/DDBJ whole genome shotgun (WGS) entry which is preliminary data.</text>
</comment>
<protein>
    <submittedName>
        <fullName evidence="1">Uncharacterized protein</fullName>
    </submittedName>
</protein>
<accession>A0A8K0S7P7</accession>
<organism evidence="1 2">
    <name type="scientific">Fusarium tricinctum</name>
    <dbReference type="NCBI Taxonomy" id="61284"/>
    <lineage>
        <taxon>Eukaryota</taxon>
        <taxon>Fungi</taxon>
        <taxon>Dikarya</taxon>
        <taxon>Ascomycota</taxon>
        <taxon>Pezizomycotina</taxon>
        <taxon>Sordariomycetes</taxon>
        <taxon>Hypocreomycetidae</taxon>
        <taxon>Hypocreales</taxon>
        <taxon>Nectriaceae</taxon>
        <taxon>Fusarium</taxon>
        <taxon>Fusarium tricinctum species complex</taxon>
    </lineage>
</organism>
<dbReference type="EMBL" id="JAGPXF010000001">
    <property type="protein sequence ID" value="KAH7261730.1"/>
    <property type="molecule type" value="Genomic_DNA"/>
</dbReference>
<keyword evidence="2" id="KW-1185">Reference proteome</keyword>
<dbReference type="Proteomes" id="UP000813427">
    <property type="component" value="Unassembled WGS sequence"/>
</dbReference>
<evidence type="ECO:0000313" key="1">
    <source>
        <dbReference type="EMBL" id="KAH7261730.1"/>
    </source>
</evidence>
<name>A0A8K0S7P7_9HYPO</name>
<sequence>MDLIYFAPKCLIEYDLLPRPLTRLEEQQALVCESSKHISFSSTCDACEVPLGPGNEVVFVYTTEWPMGPWTICRSSYRVEGYNRRGSITHLDGVCFYNGPRSSLLGCAVLHSRCFNLVLGRNPSQEMINRLGTDLLWRKPSNLWFVKNCRPRIHFPEPDGFHHLAVSIVARRAGIPLLGQLPPELVVSIQSPRPDKPFWELVRVYALKLRLLTLPDGEQVEDYLGTLVSWKRGDATPLCSTFLSSTERLRITIDSDGIYKIERLSEHVHPPKLLKGHLRRYIIADFDQVKSVRANFKDGLCWLLHPTFHPGFTIWDTSAPPQALELSSTANNGRQVFPKIGVSRNAAWFQIRYREPSQLRLSTSLPGFDVFVHTESNKPTSYAKSSRFVFMPLPADDEILWLQLRSNKHASSLMVETKLSGVIHIGSQATADFRVKAFSQRPQLMLCDNGLCEDSLHQPLAFYPKGDANDPRALRMISGPQLRHDPPSSQLFWSWAPLEHIDNISVYDVHDGNFQGMRIVYKNGGERFVGISQHLVPATESAYCKEPTHLNVETTAPMTTGGLLGDGPIYTMVSFAPTDRVPLPSSEYTQYPLTGELHYWLRPLARAEIRVLPSGSWRRSDVWD</sequence>
<gene>
    <name evidence="1" type="ORF">BKA59DRAFT_518743</name>
</gene>
<proteinExistence type="predicted"/>
<reference evidence="1" key="1">
    <citation type="journal article" date="2021" name="Nat. Commun.">
        <title>Genetic determinants of endophytism in the Arabidopsis root mycobiome.</title>
        <authorList>
            <person name="Mesny F."/>
            <person name="Miyauchi S."/>
            <person name="Thiergart T."/>
            <person name="Pickel B."/>
            <person name="Atanasova L."/>
            <person name="Karlsson M."/>
            <person name="Huettel B."/>
            <person name="Barry K.W."/>
            <person name="Haridas S."/>
            <person name="Chen C."/>
            <person name="Bauer D."/>
            <person name="Andreopoulos W."/>
            <person name="Pangilinan J."/>
            <person name="LaButti K."/>
            <person name="Riley R."/>
            <person name="Lipzen A."/>
            <person name="Clum A."/>
            <person name="Drula E."/>
            <person name="Henrissat B."/>
            <person name="Kohler A."/>
            <person name="Grigoriev I.V."/>
            <person name="Martin F.M."/>
            <person name="Hacquard S."/>
        </authorList>
    </citation>
    <scope>NUCLEOTIDE SEQUENCE</scope>
    <source>
        <strain evidence="1">MPI-SDFR-AT-0068</strain>
    </source>
</reference>
<dbReference type="AlphaFoldDB" id="A0A8K0S7P7"/>